<dbReference type="HOGENOM" id="CLU_008615_3_1_0"/>
<evidence type="ECO:0000256" key="2">
    <source>
        <dbReference type="SAM" id="SignalP"/>
    </source>
</evidence>
<dbReference type="PANTHER" id="PTHR42776">
    <property type="entry name" value="SERINE PEPTIDASE S9 FAMILY MEMBER"/>
    <property type="match status" value="1"/>
</dbReference>
<reference evidence="4 5" key="1">
    <citation type="journal article" date="2010" name="Proc. Natl. Acad. Sci. U.S.A.">
        <title>A Nitrospira metagenome illuminates the physiology and evolution of globally important nitrite-oxidizing bacteria.</title>
        <authorList>
            <person name="Lucker S."/>
            <person name="Wagner M."/>
            <person name="Maixner F."/>
            <person name="Pelletier E."/>
            <person name="Koch H."/>
            <person name="Vacherie B."/>
            <person name="Rattei T."/>
            <person name="Sinninghe Damste J."/>
            <person name="Spieck E."/>
            <person name="Le Paslier D."/>
            <person name="Daims H."/>
        </authorList>
    </citation>
    <scope>NUCLEOTIDE SEQUENCE [LARGE SCALE GENOMIC DNA]</scope>
</reference>
<dbReference type="SUPFAM" id="SSF82171">
    <property type="entry name" value="DPP6 N-terminal domain-like"/>
    <property type="match status" value="1"/>
</dbReference>
<dbReference type="eggNOG" id="COG1506">
    <property type="taxonomic scope" value="Bacteria"/>
</dbReference>
<evidence type="ECO:0000313" key="5">
    <source>
        <dbReference type="Proteomes" id="UP000001660"/>
    </source>
</evidence>
<proteinExistence type="predicted"/>
<feature type="signal peptide" evidence="2">
    <location>
        <begin position="1"/>
        <end position="22"/>
    </location>
</feature>
<dbReference type="EC" id="3.4.-.-" evidence="4"/>
<gene>
    <name evidence="4" type="ORF">NIDE0639</name>
</gene>
<keyword evidence="1 4" id="KW-0378">Hydrolase</keyword>
<evidence type="ECO:0000313" key="4">
    <source>
        <dbReference type="EMBL" id="CBK40411.1"/>
    </source>
</evidence>
<dbReference type="SUPFAM" id="SSF53474">
    <property type="entry name" value="alpha/beta-Hydrolases"/>
    <property type="match status" value="1"/>
</dbReference>
<sequence length="657" mass="73778">MPAMCGLFIFFLFVWSVVPASADSGPPAPPAEAFASLPRIASIQLSPSGRHLAVLRHHEGKTYLDTQTVTGQDAHRIVSTDNQDYVIAWFRWANDERVLVSVRFADTREGVDSQETRLLAANRDGTQQNGNLLKVGSFPSIFGKKHFPQFQDRLVGTIPGDPRHVLIALDLERPNSPDVYNVDIYSGERTLVQNNPGLQPGPRNVLQWIADREGRLRVGVGQFGTTVRVMYKVPESTLWRELVEYDLAKETGMVPLAFDADPDWLYVRDQHQGKAAIFKVNVADRRVDRLLVVADAKHDLTGELVYAPGRRKVVGVRYSAADERVLFWDFDAQRLQARIDRAVPGRVNVIHSSSDDGRLHVVKSSGAAHPPQWSLFDEHDGRMVLLGKSYPDLEGVGLTAPSTTYVTARDGKELQVFLTVPKDRDPRHLPMIVFPHGGPAARMPGAFNYWTQWFVSRGWAVLEPRFRGTEGYGDEWLRAGFQRWGLEMQDDLTDAVQYAIRSGLANANRICIVGAGYGGYAALMGAVKTPNLYRCAVSLGGVTDLPQVVSDSRWYLNQKPMAELRIGSWWNDRERLRDTSPVFHAKEIRMPLLLLHGAMDRAVPVSHGRDMAEALKSANVMTYRYVELPLADQTLSREQDRIHVFKELEQFLTTYLD</sequence>
<keyword evidence="2" id="KW-0732">Signal</keyword>
<dbReference type="Pfam" id="PF00326">
    <property type="entry name" value="Peptidase_S9"/>
    <property type="match status" value="1"/>
</dbReference>
<dbReference type="Gene3D" id="3.40.50.1820">
    <property type="entry name" value="alpha/beta hydrolase"/>
    <property type="match status" value="1"/>
</dbReference>
<feature type="chain" id="PRO_5003119780" evidence="2">
    <location>
        <begin position="23"/>
        <end position="657"/>
    </location>
</feature>
<feature type="domain" description="Peptidase S9 prolyl oligopeptidase catalytic" evidence="3">
    <location>
        <begin position="447"/>
        <end position="656"/>
    </location>
</feature>
<organism evidence="4 5">
    <name type="scientific">Nitrospira defluvii</name>
    <dbReference type="NCBI Taxonomy" id="330214"/>
    <lineage>
        <taxon>Bacteria</taxon>
        <taxon>Pseudomonadati</taxon>
        <taxon>Nitrospirota</taxon>
        <taxon>Nitrospiria</taxon>
        <taxon>Nitrospirales</taxon>
        <taxon>Nitrospiraceae</taxon>
        <taxon>Nitrospira</taxon>
    </lineage>
</organism>
<protein>
    <submittedName>
        <fullName evidence="4">Putative Prolyl oligopeptidase, containing C-terminal TolB domain</fullName>
        <ecNumber evidence="4">3.4.-.-</ecNumber>
    </submittedName>
</protein>
<name>D8PB02_9BACT</name>
<dbReference type="GO" id="GO:0006508">
    <property type="term" value="P:proteolysis"/>
    <property type="evidence" value="ECO:0007669"/>
    <property type="project" value="InterPro"/>
</dbReference>
<dbReference type="InterPro" id="IPR001375">
    <property type="entry name" value="Peptidase_S9_cat"/>
</dbReference>
<dbReference type="AlphaFoldDB" id="D8PB02"/>
<dbReference type="PANTHER" id="PTHR42776:SF27">
    <property type="entry name" value="DIPEPTIDYL PEPTIDASE FAMILY MEMBER 6"/>
    <property type="match status" value="1"/>
</dbReference>
<dbReference type="InterPro" id="IPR029058">
    <property type="entry name" value="AB_hydrolase_fold"/>
</dbReference>
<keyword evidence="5" id="KW-1185">Reference proteome</keyword>
<accession>D8PB02</accession>
<evidence type="ECO:0000259" key="3">
    <source>
        <dbReference type="Pfam" id="PF00326"/>
    </source>
</evidence>
<evidence type="ECO:0000256" key="1">
    <source>
        <dbReference type="ARBA" id="ARBA00022801"/>
    </source>
</evidence>
<dbReference type="KEGG" id="nde:NIDE0639"/>
<dbReference type="Proteomes" id="UP000001660">
    <property type="component" value="Chromosome"/>
</dbReference>
<dbReference type="EMBL" id="FP929003">
    <property type="protein sequence ID" value="CBK40411.1"/>
    <property type="molecule type" value="Genomic_DNA"/>
</dbReference>
<dbReference type="STRING" id="330214.NIDE0639"/>
<dbReference type="GO" id="GO:0004252">
    <property type="term" value="F:serine-type endopeptidase activity"/>
    <property type="evidence" value="ECO:0007669"/>
    <property type="project" value="TreeGrafter"/>
</dbReference>